<feature type="region of interest" description="Disordered" evidence="1">
    <location>
        <begin position="490"/>
        <end position="513"/>
    </location>
</feature>
<dbReference type="RefSeq" id="WP_169994216.1">
    <property type="nucleotide sequence ID" value="NZ_PTIS01000027.1"/>
</dbReference>
<dbReference type="GO" id="GO:0016887">
    <property type="term" value="F:ATP hydrolysis activity"/>
    <property type="evidence" value="ECO:0007669"/>
    <property type="project" value="InterPro"/>
</dbReference>
<dbReference type="GO" id="GO:0005524">
    <property type="term" value="F:ATP binding"/>
    <property type="evidence" value="ECO:0007669"/>
    <property type="project" value="InterPro"/>
</dbReference>
<proteinExistence type="predicted"/>
<protein>
    <submittedName>
        <fullName evidence="3">Dynein-related subfamily AAA family protein</fullName>
    </submittedName>
</protein>
<accession>A0A2S6FU94</accession>
<feature type="compositionally biased region" description="Basic and acidic residues" evidence="1">
    <location>
        <begin position="504"/>
        <end position="513"/>
    </location>
</feature>
<sequence length="513" mass="59755">MKVDQLVVKSLPSSFVFRNLKLASDNGAGEAKLHVGSANNCANFNSFFENFNSTNKYFFTKDNMILFLEQVKIEYVYQSINKYSEINYTYWNDKFNQIKGMDNDEFEFHLTKFVDASRYYIRSNQDIFKNIFRKMALPKITTLVIEKHSDGERYDYLFQLLPNLELSKPLMEEPYLEEIKNSHEDRIIEYPHNRILFGAPGTGKSYKLEQNRAVFEDRYERVTFHPNYSYAQFVGNYRPKPKFRTDGTEYVSYKFVPGPFLRIWMNAQNSVKSGIDENYLIIIEEINRANVAAVFGDIFQLLDRNTNGTSEYEISTSEDMRDYLIKEGGFASDEVATIKIPNNMYIWATMNSADQGVLPMDSAFKRRWNFEYIGINEESSKIKDTEITLKPYGTIKWDMLRTNINNGLTESGVNEDKLIGPFFLSEKELNSPSIDEIFKSKLLMYLFEDVLKHRKGKIFKSELNTFSKIIDAYNKSEEIFDFDVISTLPNESDEESALSSVAEESEKYSTENE</sequence>
<dbReference type="PANTHER" id="PTHR37291:SF1">
    <property type="entry name" value="TYPE IV METHYL-DIRECTED RESTRICTION ENZYME ECOKMCRB SUBUNIT"/>
    <property type="match status" value="1"/>
</dbReference>
<comment type="caution">
    <text evidence="3">The sequence shown here is derived from an EMBL/GenBank/DDBJ whole genome shotgun (WGS) entry which is preliminary data.</text>
</comment>
<name>A0A2S6FU94_9CLOT</name>
<evidence type="ECO:0000313" key="3">
    <source>
        <dbReference type="EMBL" id="PPK43683.1"/>
    </source>
</evidence>
<dbReference type="InterPro" id="IPR011704">
    <property type="entry name" value="ATPase_dyneun-rel_AAA"/>
</dbReference>
<feature type="domain" description="ATPase dynein-related AAA" evidence="2">
    <location>
        <begin position="195"/>
        <end position="367"/>
    </location>
</feature>
<gene>
    <name evidence="3" type="ORF">BD821_12714</name>
</gene>
<evidence type="ECO:0000313" key="4">
    <source>
        <dbReference type="Proteomes" id="UP000239863"/>
    </source>
</evidence>
<dbReference type="InterPro" id="IPR052934">
    <property type="entry name" value="Methyl-DNA_Rec/Restrict_Enz"/>
</dbReference>
<dbReference type="PANTHER" id="PTHR37291">
    <property type="entry name" value="5-METHYLCYTOSINE-SPECIFIC RESTRICTION ENZYME B"/>
    <property type="match status" value="1"/>
</dbReference>
<evidence type="ECO:0000256" key="1">
    <source>
        <dbReference type="SAM" id="MobiDB-lite"/>
    </source>
</evidence>
<dbReference type="SUPFAM" id="SSF52540">
    <property type="entry name" value="P-loop containing nucleoside triphosphate hydrolases"/>
    <property type="match status" value="1"/>
</dbReference>
<reference evidence="3 4" key="1">
    <citation type="submission" date="2018-02" db="EMBL/GenBank/DDBJ databases">
        <title>Genomic Encyclopedia of Archaeal and Bacterial Type Strains, Phase II (KMG-II): from individual species to whole genera.</title>
        <authorList>
            <person name="Goeker M."/>
        </authorList>
    </citation>
    <scope>NUCLEOTIDE SEQUENCE [LARGE SCALE GENOMIC DNA]</scope>
    <source>
        <strain evidence="3 4">DSM 15099</strain>
    </source>
</reference>
<dbReference type="AlphaFoldDB" id="A0A2S6FU94"/>
<evidence type="ECO:0000259" key="2">
    <source>
        <dbReference type="Pfam" id="PF07728"/>
    </source>
</evidence>
<dbReference type="InterPro" id="IPR027417">
    <property type="entry name" value="P-loop_NTPase"/>
</dbReference>
<organism evidence="3 4">
    <name type="scientific">Clostridium algidicarnis DSM 15099</name>
    <dbReference type="NCBI Taxonomy" id="1121295"/>
    <lineage>
        <taxon>Bacteria</taxon>
        <taxon>Bacillati</taxon>
        <taxon>Bacillota</taxon>
        <taxon>Clostridia</taxon>
        <taxon>Eubacteriales</taxon>
        <taxon>Clostridiaceae</taxon>
        <taxon>Clostridium</taxon>
    </lineage>
</organism>
<dbReference type="EMBL" id="PTIS01000027">
    <property type="protein sequence ID" value="PPK43683.1"/>
    <property type="molecule type" value="Genomic_DNA"/>
</dbReference>
<dbReference type="Pfam" id="PF07728">
    <property type="entry name" value="AAA_5"/>
    <property type="match status" value="1"/>
</dbReference>
<dbReference type="Gene3D" id="3.40.50.300">
    <property type="entry name" value="P-loop containing nucleotide triphosphate hydrolases"/>
    <property type="match status" value="1"/>
</dbReference>
<dbReference type="Proteomes" id="UP000239863">
    <property type="component" value="Unassembled WGS sequence"/>
</dbReference>